<dbReference type="InterPro" id="IPR038494">
    <property type="entry name" value="IGPD_sf"/>
</dbReference>
<reference evidence="13 14" key="1">
    <citation type="submission" date="2019-11" db="EMBL/GenBank/DDBJ databases">
        <authorList>
            <person name="Im W.T."/>
        </authorList>
    </citation>
    <scope>NUCLEOTIDE SEQUENCE [LARGE SCALE GENOMIC DNA]</scope>
    <source>
        <strain evidence="13 14">SB-02</strain>
    </source>
</reference>
<comment type="catalytic activity">
    <reaction evidence="11 12">
        <text>L-histidinol phosphate + H2O = L-histidinol + phosphate</text>
        <dbReference type="Rhea" id="RHEA:14465"/>
        <dbReference type="ChEBI" id="CHEBI:15377"/>
        <dbReference type="ChEBI" id="CHEBI:43474"/>
        <dbReference type="ChEBI" id="CHEBI:57699"/>
        <dbReference type="ChEBI" id="CHEBI:57980"/>
        <dbReference type="EC" id="3.1.3.15"/>
    </reaction>
</comment>
<evidence type="ECO:0000256" key="4">
    <source>
        <dbReference type="ARBA" id="ARBA00022605"/>
    </source>
</evidence>
<dbReference type="Pfam" id="PF13242">
    <property type="entry name" value="Hydrolase_like"/>
    <property type="match status" value="1"/>
</dbReference>
<evidence type="ECO:0000256" key="10">
    <source>
        <dbReference type="ARBA" id="ARBA00023268"/>
    </source>
</evidence>
<dbReference type="InterPro" id="IPR006543">
    <property type="entry name" value="Histidinol-phos"/>
</dbReference>
<dbReference type="NCBIfam" id="TIGR01656">
    <property type="entry name" value="Histidinol-ppas"/>
    <property type="match status" value="1"/>
</dbReference>
<feature type="region of interest" description="Imidazoleglycerol-phosphate dehydratase" evidence="12">
    <location>
        <begin position="191"/>
        <end position="381"/>
    </location>
</feature>
<dbReference type="NCBIfam" id="TIGR01261">
    <property type="entry name" value="hisB_Nterm"/>
    <property type="match status" value="1"/>
</dbReference>
<name>A0A6I6G8D8_9BACT</name>
<evidence type="ECO:0000256" key="8">
    <source>
        <dbReference type="ARBA" id="ARBA00023102"/>
    </source>
</evidence>
<dbReference type="InterPro" id="IPR020565">
    <property type="entry name" value="ImidazoleglycerP_deHydtase_CS"/>
</dbReference>
<feature type="active site" description="Proton donor" evidence="12">
    <location>
        <position position="11"/>
    </location>
</feature>
<comment type="cofactor">
    <cofactor evidence="1 12">
        <name>Mg(2+)</name>
        <dbReference type="ChEBI" id="CHEBI:18420"/>
    </cofactor>
</comment>
<evidence type="ECO:0000256" key="5">
    <source>
        <dbReference type="ARBA" id="ARBA00022723"/>
    </source>
</evidence>
<comment type="pathway">
    <text evidence="2 12">Amino-acid biosynthesis; L-histidine biosynthesis; L-histidine from 5-phospho-alpha-D-ribose 1-diphosphate: step 6/9.</text>
</comment>
<gene>
    <name evidence="12 13" type="primary">hisB</name>
    <name evidence="13" type="ORF">GLV81_13525</name>
</gene>
<keyword evidence="4 12" id="KW-0028">Amino-acid biosynthesis</keyword>
<dbReference type="InterPro" id="IPR006549">
    <property type="entry name" value="HAD-SF_hydro_IIIA"/>
</dbReference>
<dbReference type="HAMAP" id="MF_01022">
    <property type="entry name" value="Bifunc_HisB"/>
    <property type="match status" value="1"/>
</dbReference>
<evidence type="ECO:0000256" key="1">
    <source>
        <dbReference type="ARBA" id="ARBA00001946"/>
    </source>
</evidence>
<dbReference type="InterPro" id="IPR000807">
    <property type="entry name" value="ImidazoleglycerolP_deHydtase"/>
</dbReference>
<dbReference type="RefSeq" id="WP_157479339.1">
    <property type="nucleotide sequence ID" value="NZ_CP046566.1"/>
</dbReference>
<feature type="binding site" evidence="12">
    <location>
        <position position="9"/>
    </location>
    <ligand>
        <name>Mg(2+)</name>
        <dbReference type="ChEBI" id="CHEBI:18420"/>
    </ligand>
</feature>
<dbReference type="GO" id="GO:0004401">
    <property type="term" value="F:histidinol-phosphatase activity"/>
    <property type="evidence" value="ECO:0007669"/>
    <property type="project" value="UniProtKB-UniRule"/>
</dbReference>
<evidence type="ECO:0000256" key="3">
    <source>
        <dbReference type="ARBA" id="ARBA00022490"/>
    </source>
</evidence>
<dbReference type="InterPro" id="IPR023214">
    <property type="entry name" value="HAD_sf"/>
</dbReference>
<comment type="catalytic activity">
    <reaction evidence="12">
        <text>D-erythro-1-(imidazol-4-yl)glycerol 3-phosphate = 3-(imidazol-4-yl)-2-oxopropyl phosphate + H2O</text>
        <dbReference type="Rhea" id="RHEA:11040"/>
        <dbReference type="ChEBI" id="CHEBI:15377"/>
        <dbReference type="ChEBI" id="CHEBI:57766"/>
        <dbReference type="ChEBI" id="CHEBI:58278"/>
        <dbReference type="EC" id="4.2.1.19"/>
    </reaction>
</comment>
<comment type="caution">
    <text evidence="12">Lacks conserved residue(s) required for the propagation of feature annotation.</text>
</comment>
<evidence type="ECO:0000313" key="13">
    <source>
        <dbReference type="EMBL" id="QGW28986.1"/>
    </source>
</evidence>
<dbReference type="PANTHER" id="PTHR23133:SF2">
    <property type="entry name" value="IMIDAZOLEGLYCEROL-PHOSPHATE DEHYDRATASE"/>
    <property type="match status" value="1"/>
</dbReference>
<dbReference type="SUPFAM" id="SSF54211">
    <property type="entry name" value="Ribosomal protein S5 domain 2-like"/>
    <property type="match status" value="2"/>
</dbReference>
<keyword evidence="10 12" id="KW-0511">Multifunctional enzyme</keyword>
<dbReference type="Gene3D" id="3.40.50.1000">
    <property type="entry name" value="HAD superfamily/HAD-like"/>
    <property type="match status" value="1"/>
</dbReference>
<dbReference type="GO" id="GO:0005737">
    <property type="term" value="C:cytoplasm"/>
    <property type="evidence" value="ECO:0007669"/>
    <property type="project" value="UniProtKB-SubCell"/>
</dbReference>
<keyword evidence="6 12" id="KW-0378">Hydrolase</keyword>
<comment type="similarity">
    <text evidence="12">In the C-terminal section; belongs to the imidazoleglycerol-phosphate dehydratase family.</text>
</comment>
<dbReference type="FunFam" id="3.30.230.40:FF:000003">
    <property type="entry name" value="Imidazoleglycerol-phosphate dehydratase HisB"/>
    <property type="match status" value="1"/>
</dbReference>
<dbReference type="PROSITE" id="PS00954">
    <property type="entry name" value="IGP_DEHYDRATASE_1"/>
    <property type="match status" value="1"/>
</dbReference>
<comment type="subcellular location">
    <subcellularLocation>
        <location evidence="12">Cytoplasm</location>
    </subcellularLocation>
</comment>
<keyword evidence="14" id="KW-1185">Reference proteome</keyword>
<evidence type="ECO:0000256" key="6">
    <source>
        <dbReference type="ARBA" id="ARBA00022801"/>
    </source>
</evidence>
<dbReference type="Gene3D" id="3.30.230.40">
    <property type="entry name" value="Imidazole glycerol phosphate dehydratase, domain 1"/>
    <property type="match status" value="2"/>
</dbReference>
<dbReference type="HAMAP" id="MF_00076">
    <property type="entry name" value="HisB"/>
    <property type="match status" value="1"/>
</dbReference>
<dbReference type="AlphaFoldDB" id="A0A6I6G8D8"/>
<feature type="active site" description="Nucleophile" evidence="12">
    <location>
        <position position="9"/>
    </location>
</feature>
<dbReference type="EC" id="3.1.3.15" evidence="12"/>
<dbReference type="InterPro" id="IPR020568">
    <property type="entry name" value="Ribosomal_Su5_D2-typ_SF"/>
</dbReference>
<dbReference type="EMBL" id="CP046566">
    <property type="protein sequence ID" value="QGW28986.1"/>
    <property type="molecule type" value="Genomic_DNA"/>
</dbReference>
<comment type="pathway">
    <text evidence="12">Amino-acid biosynthesis; L-histidine biosynthesis; L-histidine from 5-phospho-alpha-D-ribose 1-diphosphate: step 8/9.</text>
</comment>
<dbReference type="GO" id="GO:0004424">
    <property type="term" value="F:imidazoleglycerol-phosphate dehydratase activity"/>
    <property type="evidence" value="ECO:0007669"/>
    <property type="project" value="UniProtKB-UniRule"/>
</dbReference>
<dbReference type="PANTHER" id="PTHR23133">
    <property type="entry name" value="IMIDAZOLEGLYCEROL-PHOSPHATE DEHYDRATASE HIS7"/>
    <property type="match status" value="1"/>
</dbReference>
<dbReference type="Proteomes" id="UP000426027">
    <property type="component" value="Chromosome"/>
</dbReference>
<dbReference type="InterPro" id="IPR036412">
    <property type="entry name" value="HAD-like_sf"/>
</dbReference>
<dbReference type="PROSITE" id="PS00955">
    <property type="entry name" value="IGP_DEHYDRATASE_2"/>
    <property type="match status" value="1"/>
</dbReference>
<evidence type="ECO:0000256" key="9">
    <source>
        <dbReference type="ARBA" id="ARBA00023239"/>
    </source>
</evidence>
<protein>
    <recommendedName>
        <fullName evidence="12">Histidine biosynthesis bifunctional protein HisB</fullName>
    </recommendedName>
    <domain>
        <recommendedName>
            <fullName evidence="12">Histidinol-phosphatase</fullName>
            <ecNumber evidence="12">3.1.3.15</ecNumber>
        </recommendedName>
    </domain>
    <domain>
        <recommendedName>
            <fullName evidence="12">Imidazoleglycerol-phosphate dehydratase</fullName>
            <shortName evidence="12">IGPD</shortName>
            <ecNumber evidence="12">4.2.1.19</ecNumber>
        </recommendedName>
    </domain>
</protein>
<dbReference type="CDD" id="cd07914">
    <property type="entry name" value="IGPD"/>
    <property type="match status" value="1"/>
</dbReference>
<dbReference type="UniPathway" id="UPA00031">
    <property type="reaction ID" value="UER00011"/>
</dbReference>
<keyword evidence="9 12" id="KW-0456">Lyase</keyword>
<evidence type="ECO:0000256" key="7">
    <source>
        <dbReference type="ARBA" id="ARBA00022842"/>
    </source>
</evidence>
<evidence type="ECO:0000256" key="12">
    <source>
        <dbReference type="HAMAP-Rule" id="MF_01022"/>
    </source>
</evidence>
<feature type="binding site" evidence="12">
    <location>
        <position position="131"/>
    </location>
    <ligand>
        <name>Mg(2+)</name>
        <dbReference type="ChEBI" id="CHEBI:18420"/>
    </ligand>
</feature>
<evidence type="ECO:0000256" key="11">
    <source>
        <dbReference type="ARBA" id="ARBA00049158"/>
    </source>
</evidence>
<dbReference type="InterPro" id="IPR020566">
    <property type="entry name" value="His_synth_bifunc_HisB"/>
</dbReference>
<dbReference type="EC" id="4.2.1.19" evidence="12"/>
<feature type="binding site" evidence="12">
    <location>
        <position position="11"/>
    </location>
    <ligand>
        <name>Mg(2+)</name>
        <dbReference type="ChEBI" id="CHEBI:18420"/>
    </ligand>
</feature>
<proteinExistence type="inferred from homology"/>
<keyword evidence="3 12" id="KW-0963">Cytoplasm</keyword>
<accession>A0A6I6G8D8</accession>
<keyword evidence="7 12" id="KW-0460">Magnesium</keyword>
<organism evidence="13 14">
    <name type="scientific">Phnomibacter ginsenosidimutans</name>
    <dbReference type="NCBI Taxonomy" id="2676868"/>
    <lineage>
        <taxon>Bacteria</taxon>
        <taxon>Pseudomonadati</taxon>
        <taxon>Bacteroidota</taxon>
        <taxon>Chitinophagia</taxon>
        <taxon>Chitinophagales</taxon>
        <taxon>Chitinophagaceae</taxon>
        <taxon>Phnomibacter</taxon>
    </lineage>
</organism>
<keyword evidence="5 12" id="KW-0479">Metal-binding</keyword>
<feature type="region of interest" description="Histidinol-phosphatase" evidence="12">
    <location>
        <begin position="1"/>
        <end position="190"/>
    </location>
</feature>
<dbReference type="FunFam" id="3.30.230.40:FF:000001">
    <property type="entry name" value="Imidazoleglycerol-phosphate dehydratase HisB"/>
    <property type="match status" value="1"/>
</dbReference>
<evidence type="ECO:0000256" key="2">
    <source>
        <dbReference type="ARBA" id="ARBA00005047"/>
    </source>
</evidence>
<dbReference type="NCBIfam" id="NF002111">
    <property type="entry name" value="PRK00951.2-1"/>
    <property type="match status" value="1"/>
</dbReference>
<dbReference type="KEGG" id="fls:GLV81_13525"/>
<sequence>MAKRILFIDRDGTLINEAPPTYQLDSFEKLTFYPDMFTYLRKIAEELDYKLVMVTNQDGLGTDAFPEDTFWPVQNFVMKSLENENIHFDAVHIDRSFPHENKPTRKPATGMLTEYLNAELYDIEDSFVIGDRITDVQLAKNLGCKAIWMNADPNLGLNDTNMNVAELRETTVALEDISWKRIYEFLKLGLRVVSHQRNTNETKISIDLNLDGTGKANVHTGLGFFDHMLDQIARHGNIDLTVKVDGDLHIDEHHTIEDTGIALGEAFAKGLADKRGMERYGFCLPMDDCEAQVSIDFGGRNWIVWEAEFKREKIGEMPTEMFFHFFKSFSDASKSNLIIRATGTNEHHKIEGIFKAFAKAIKMAVKRDASKLFLPSTKGVL</sequence>
<dbReference type="NCBIfam" id="NF003937">
    <property type="entry name" value="PRK05446.1"/>
    <property type="match status" value="1"/>
</dbReference>
<dbReference type="GO" id="GO:0000105">
    <property type="term" value="P:L-histidine biosynthetic process"/>
    <property type="evidence" value="ECO:0007669"/>
    <property type="project" value="UniProtKB-UniRule"/>
</dbReference>
<dbReference type="SUPFAM" id="SSF56784">
    <property type="entry name" value="HAD-like"/>
    <property type="match status" value="1"/>
</dbReference>
<comment type="similarity">
    <text evidence="12">In the N-terminal section; belongs to the histidinol-phosphatase family.</text>
</comment>
<dbReference type="InterPro" id="IPR005954">
    <property type="entry name" value="HisB_N"/>
</dbReference>
<keyword evidence="8 12" id="KW-0368">Histidine biosynthesis</keyword>
<dbReference type="GO" id="GO:0046872">
    <property type="term" value="F:metal ion binding"/>
    <property type="evidence" value="ECO:0007669"/>
    <property type="project" value="UniProtKB-KW"/>
</dbReference>
<dbReference type="NCBIfam" id="TIGR01662">
    <property type="entry name" value="HAD-SF-IIIA"/>
    <property type="match status" value="1"/>
</dbReference>
<dbReference type="Pfam" id="PF00475">
    <property type="entry name" value="IGPD"/>
    <property type="match status" value="1"/>
</dbReference>
<evidence type="ECO:0000313" key="14">
    <source>
        <dbReference type="Proteomes" id="UP000426027"/>
    </source>
</evidence>